<dbReference type="SUPFAM" id="SSF57756">
    <property type="entry name" value="Retrovirus zinc finger-like domains"/>
    <property type="match status" value="2"/>
</dbReference>
<dbReference type="AlphaFoldDB" id="A0AAP0LAY6"/>
<organism evidence="5 6">
    <name type="scientific">Stephania cephalantha</name>
    <dbReference type="NCBI Taxonomy" id="152367"/>
    <lineage>
        <taxon>Eukaryota</taxon>
        <taxon>Viridiplantae</taxon>
        <taxon>Streptophyta</taxon>
        <taxon>Embryophyta</taxon>
        <taxon>Tracheophyta</taxon>
        <taxon>Spermatophyta</taxon>
        <taxon>Magnoliopsida</taxon>
        <taxon>Ranunculales</taxon>
        <taxon>Menispermaceae</taxon>
        <taxon>Menispermoideae</taxon>
        <taxon>Cissampelideae</taxon>
        <taxon>Stephania</taxon>
    </lineage>
</organism>
<dbReference type="PANTHER" id="PTHR46565:SF5">
    <property type="entry name" value="COLD SHOCK PROTEIN 2-LIKE"/>
    <property type="match status" value="1"/>
</dbReference>
<dbReference type="InterPro" id="IPR001878">
    <property type="entry name" value="Znf_CCHC"/>
</dbReference>
<dbReference type="SMART" id="SM00357">
    <property type="entry name" value="CSP"/>
    <property type="match status" value="1"/>
</dbReference>
<dbReference type="PROSITE" id="PS00352">
    <property type="entry name" value="CSD_1"/>
    <property type="match status" value="1"/>
</dbReference>
<dbReference type="PRINTS" id="PR00050">
    <property type="entry name" value="COLDSHOCK"/>
</dbReference>
<dbReference type="SMART" id="SM00343">
    <property type="entry name" value="ZnF_C2HC"/>
    <property type="match status" value="2"/>
</dbReference>
<dbReference type="GO" id="GO:0008270">
    <property type="term" value="F:zinc ion binding"/>
    <property type="evidence" value="ECO:0007669"/>
    <property type="project" value="UniProtKB-KW"/>
</dbReference>
<feature type="region of interest" description="Disordered" evidence="2">
    <location>
        <begin position="56"/>
        <end position="99"/>
    </location>
</feature>
<evidence type="ECO:0000256" key="1">
    <source>
        <dbReference type="PROSITE-ProRule" id="PRU00047"/>
    </source>
</evidence>
<dbReference type="Pfam" id="PF00313">
    <property type="entry name" value="CSD"/>
    <property type="match status" value="1"/>
</dbReference>
<gene>
    <name evidence="5" type="ORF">Scep_002832</name>
</gene>
<dbReference type="InterPro" id="IPR036875">
    <property type="entry name" value="Znf_CCHC_sf"/>
</dbReference>
<dbReference type="Gene3D" id="4.10.60.10">
    <property type="entry name" value="Zinc finger, CCHC-type"/>
    <property type="match status" value="2"/>
</dbReference>
<keyword evidence="1" id="KW-0862">Zinc</keyword>
<evidence type="ECO:0000259" key="3">
    <source>
        <dbReference type="PROSITE" id="PS50158"/>
    </source>
</evidence>
<evidence type="ECO:0000313" key="6">
    <source>
        <dbReference type="Proteomes" id="UP001419268"/>
    </source>
</evidence>
<dbReference type="Pfam" id="PF00098">
    <property type="entry name" value="zf-CCHC"/>
    <property type="match status" value="2"/>
</dbReference>
<dbReference type="InterPro" id="IPR011129">
    <property type="entry name" value="CSD"/>
</dbReference>
<dbReference type="PANTHER" id="PTHR46565">
    <property type="entry name" value="COLD SHOCK DOMAIN PROTEIN 2"/>
    <property type="match status" value="1"/>
</dbReference>
<comment type="caution">
    <text evidence="5">The sequence shown here is derived from an EMBL/GenBank/DDBJ whole genome shotgun (WGS) entry which is preliminary data.</text>
</comment>
<dbReference type="PROSITE" id="PS51857">
    <property type="entry name" value="CSD_2"/>
    <property type="match status" value="1"/>
</dbReference>
<dbReference type="EMBL" id="JBBNAG010000001">
    <property type="protein sequence ID" value="KAK9167641.1"/>
    <property type="molecule type" value="Genomic_DNA"/>
</dbReference>
<dbReference type="GO" id="GO:0003676">
    <property type="term" value="F:nucleic acid binding"/>
    <property type="evidence" value="ECO:0007669"/>
    <property type="project" value="InterPro"/>
</dbReference>
<protein>
    <submittedName>
        <fullName evidence="5">Uncharacterized protein</fullName>
    </submittedName>
</protein>
<dbReference type="Gene3D" id="2.40.50.140">
    <property type="entry name" value="Nucleic acid-binding proteins"/>
    <property type="match status" value="1"/>
</dbReference>
<keyword evidence="1" id="KW-0863">Zinc-finger</keyword>
<dbReference type="InterPro" id="IPR002059">
    <property type="entry name" value="CSP_DNA-bd"/>
</dbReference>
<keyword evidence="6" id="KW-1185">Reference proteome</keyword>
<evidence type="ECO:0000313" key="5">
    <source>
        <dbReference type="EMBL" id="KAK9167641.1"/>
    </source>
</evidence>
<reference evidence="5 6" key="1">
    <citation type="submission" date="2024-01" db="EMBL/GenBank/DDBJ databases">
        <title>Genome assemblies of Stephania.</title>
        <authorList>
            <person name="Yang L."/>
        </authorList>
    </citation>
    <scope>NUCLEOTIDE SEQUENCE [LARGE SCALE GENOMIC DNA]</scope>
    <source>
        <strain evidence="5">JXDWG</strain>
        <tissue evidence="5">Leaf</tissue>
    </source>
</reference>
<keyword evidence="1" id="KW-0479">Metal-binding</keyword>
<name>A0AAP0LAY6_9MAGN</name>
<dbReference type="Proteomes" id="UP001419268">
    <property type="component" value="Unassembled WGS sequence"/>
</dbReference>
<dbReference type="SUPFAM" id="SSF50249">
    <property type="entry name" value="Nucleic acid-binding proteins"/>
    <property type="match status" value="1"/>
</dbReference>
<accession>A0AAP0LAY6</accession>
<dbReference type="PROSITE" id="PS50158">
    <property type="entry name" value="ZF_CCHC"/>
    <property type="match status" value="2"/>
</dbReference>
<feature type="compositionally biased region" description="Gly residues" evidence="2">
    <location>
        <begin position="84"/>
        <end position="99"/>
    </location>
</feature>
<feature type="domain" description="CCHC-type" evidence="3">
    <location>
        <begin position="184"/>
        <end position="199"/>
    </location>
</feature>
<feature type="domain" description="CCHC-type" evidence="3">
    <location>
        <begin position="130"/>
        <end position="143"/>
    </location>
</feature>
<dbReference type="InterPro" id="IPR019844">
    <property type="entry name" value="CSD_CS"/>
</dbReference>
<dbReference type="CDD" id="cd04458">
    <property type="entry name" value="CSP_CDS"/>
    <property type="match status" value="1"/>
</dbReference>
<proteinExistence type="predicted"/>
<evidence type="ECO:0000259" key="4">
    <source>
        <dbReference type="PROSITE" id="PS51857"/>
    </source>
</evidence>
<sequence>MADAKRSSGVVKWFSAQKGFGFITPSDGSEDLFVHQSSILSDGFRALHEGDQVEFSVHDAGGGRRKASDVSGPDGSHVPSSPAGGRGGGRGRRGGGGYGGYSGSYDRYDRYGDGYGRSGGRGGYGGDGACFNCGRTGHLARDCYYGGGGGGGGGGRSRGRGGGGGGAAAGYSRGGGGRGGGGGCYNCGGEGHFARECPDGNN</sequence>
<dbReference type="InterPro" id="IPR012340">
    <property type="entry name" value="NA-bd_OB-fold"/>
</dbReference>
<feature type="domain" description="CSD" evidence="4">
    <location>
        <begin position="6"/>
        <end position="72"/>
    </location>
</feature>
<evidence type="ECO:0000256" key="2">
    <source>
        <dbReference type="SAM" id="MobiDB-lite"/>
    </source>
</evidence>